<dbReference type="Proteomes" id="UP000726777">
    <property type="component" value="Unassembled WGS sequence"/>
</dbReference>
<dbReference type="EMBL" id="JACVHL010000003">
    <property type="protein sequence ID" value="MCC3804131.1"/>
    <property type="molecule type" value="Genomic_DNA"/>
</dbReference>
<protein>
    <submittedName>
        <fullName evidence="1">Uncharacterized protein</fullName>
    </submittedName>
</protein>
<dbReference type="RefSeq" id="WP_228085790.1">
    <property type="nucleotide sequence ID" value="NZ_JACVHL010000003.1"/>
</dbReference>
<accession>A0A9Q3YGB3</accession>
<comment type="caution">
    <text evidence="1">The sequence shown here is derived from an EMBL/GenBank/DDBJ whole genome shotgun (WGS) entry which is preliminary data.</text>
</comment>
<organism evidence="1 2">
    <name type="scientific">Vibrio parahaemolyticus</name>
    <dbReference type="NCBI Taxonomy" id="670"/>
    <lineage>
        <taxon>Bacteria</taxon>
        <taxon>Pseudomonadati</taxon>
        <taxon>Pseudomonadota</taxon>
        <taxon>Gammaproteobacteria</taxon>
        <taxon>Vibrionales</taxon>
        <taxon>Vibrionaceae</taxon>
        <taxon>Vibrio</taxon>
    </lineage>
</organism>
<reference evidence="1" key="1">
    <citation type="submission" date="2020-09" db="EMBL/GenBank/DDBJ databases">
        <title>Genome sequence of Vibrio parahaemolyticus isolates.</title>
        <authorList>
            <person name="Hammerl J.A."/>
            <person name="Strauch E."/>
        </authorList>
    </citation>
    <scope>NUCLEOTIDE SEQUENCE</scope>
    <source>
        <strain evidence="1">17-VB00146</strain>
    </source>
</reference>
<evidence type="ECO:0000313" key="1">
    <source>
        <dbReference type="EMBL" id="MCC3804131.1"/>
    </source>
</evidence>
<proteinExistence type="predicted"/>
<sequence length="202" mass="21736">MSEPLLTENLIPTLSDFRLGRTERLNKSAFTEAAQVIGSPTGLWTAQLKFENVRVADARVLIGFLISLRGASGNFRLFDWSAPTANGAGGTYPVTDISQSAPGLVVIITTLPSTKLASVGDYVEIGGELKALIADVNTDELGKATLLFEPFLRNPITVDTQVSFDKPTGKFRLAPGYKVPRMTSKKLVHAEIAIDCIEAVTI</sequence>
<gene>
    <name evidence="1" type="ORF">IB292_03670</name>
</gene>
<evidence type="ECO:0000313" key="2">
    <source>
        <dbReference type="Proteomes" id="UP000726777"/>
    </source>
</evidence>
<name>A0A9Q3YGB3_VIBPH</name>
<dbReference type="AlphaFoldDB" id="A0A9Q3YGB3"/>